<reference evidence="5 6" key="1">
    <citation type="submission" date="2019-03" db="EMBL/GenBank/DDBJ databases">
        <title>Genomic Encyclopedia of Archaeal and Bacterial Type Strains, Phase II (KMG-II): from individual species to whole genera.</title>
        <authorList>
            <person name="Goeker M."/>
        </authorList>
    </citation>
    <scope>NUCLEOTIDE SEQUENCE [LARGE SCALE GENOMIC DNA]</scope>
    <source>
        <strain evidence="5 6">DSM 45499</strain>
    </source>
</reference>
<keyword evidence="4" id="KW-0143">Chaperone</keyword>
<dbReference type="EMBL" id="SOCP01000024">
    <property type="protein sequence ID" value="TDV40004.1"/>
    <property type="molecule type" value="Genomic_DNA"/>
</dbReference>
<evidence type="ECO:0000256" key="3">
    <source>
        <dbReference type="ARBA" id="ARBA00022490"/>
    </source>
</evidence>
<protein>
    <submittedName>
        <fullName evidence="5">ESAT-6 protein secretion system EspG family protein</fullName>
    </submittedName>
</protein>
<evidence type="ECO:0000256" key="1">
    <source>
        <dbReference type="ARBA" id="ARBA00004496"/>
    </source>
</evidence>
<evidence type="ECO:0000313" key="6">
    <source>
        <dbReference type="Proteomes" id="UP000294927"/>
    </source>
</evidence>
<sequence>MTLVTSTFSLGDREAPPITVSALEFDVLWEHLRLGDMPLVVKVPSPGKTHEERALLEARVWADLEERGLGRPVEVDPDIEEILGILARPAREVDARVHVGRQVRVLGAITGEAAAVAELSEDTVTLRRASVPSMPAAVLAALPPVPAGPGRSVTLPTADFEHAAQNAGRTREGFGEALLATGLRADDAEALVEMIKDVAHTGNFGAAARDHLGRRRRGERVVSFFDTEDGRYVQVRRPADDGSMWTTISPADLRKLTHHVTELLDEVVAEVAR</sequence>
<gene>
    <name evidence="5" type="ORF">CLV71_12421</name>
</gene>
<dbReference type="AlphaFoldDB" id="A0A4R7UVD6"/>
<dbReference type="Pfam" id="PF14011">
    <property type="entry name" value="ESX-1_EspG"/>
    <property type="match status" value="1"/>
</dbReference>
<comment type="subcellular location">
    <subcellularLocation>
        <location evidence="1">Cytoplasm</location>
    </subcellularLocation>
</comment>
<dbReference type="InterPro" id="IPR025734">
    <property type="entry name" value="EspG"/>
</dbReference>
<evidence type="ECO:0000256" key="4">
    <source>
        <dbReference type="ARBA" id="ARBA00023186"/>
    </source>
</evidence>
<keyword evidence="6" id="KW-1185">Reference proteome</keyword>
<name>A0A4R7UVD6_9PSEU</name>
<evidence type="ECO:0000313" key="5">
    <source>
        <dbReference type="EMBL" id="TDV40004.1"/>
    </source>
</evidence>
<dbReference type="Proteomes" id="UP000294927">
    <property type="component" value="Unassembled WGS sequence"/>
</dbReference>
<accession>A0A4R7UVD6</accession>
<comment type="similarity">
    <text evidence="2">Belongs to the EspG family.</text>
</comment>
<proteinExistence type="inferred from homology"/>
<keyword evidence="3" id="KW-0963">Cytoplasm</keyword>
<comment type="caution">
    <text evidence="5">The sequence shown here is derived from an EMBL/GenBank/DDBJ whole genome shotgun (WGS) entry which is preliminary data.</text>
</comment>
<evidence type="ECO:0000256" key="2">
    <source>
        <dbReference type="ARBA" id="ARBA00006411"/>
    </source>
</evidence>
<organism evidence="5 6">
    <name type="scientific">Actinophytocola oryzae</name>
    <dbReference type="NCBI Taxonomy" id="502181"/>
    <lineage>
        <taxon>Bacteria</taxon>
        <taxon>Bacillati</taxon>
        <taxon>Actinomycetota</taxon>
        <taxon>Actinomycetes</taxon>
        <taxon>Pseudonocardiales</taxon>
        <taxon>Pseudonocardiaceae</taxon>
    </lineage>
</organism>